<dbReference type="GO" id="GO:0046688">
    <property type="term" value="P:response to copper ion"/>
    <property type="evidence" value="ECO:0007669"/>
    <property type="project" value="InterPro"/>
</dbReference>
<dbReference type="InterPro" id="IPR007348">
    <property type="entry name" value="CopC_dom"/>
</dbReference>
<dbReference type="InterPro" id="IPR014755">
    <property type="entry name" value="Cu-Rt/internalin_Ig-like"/>
</dbReference>
<evidence type="ECO:0000256" key="2">
    <source>
        <dbReference type="ARBA" id="ARBA00022723"/>
    </source>
</evidence>
<dbReference type="AlphaFoldDB" id="A0A1R1LBE1"/>
<accession>A0A1R1LBE1</accession>
<dbReference type="InterPro" id="IPR014756">
    <property type="entry name" value="Ig_E-set"/>
</dbReference>
<evidence type="ECO:0000313" key="10">
    <source>
        <dbReference type="Proteomes" id="UP000187085"/>
    </source>
</evidence>
<sequence length="211" mass="21163">MTNRRSRSVGLAAVLLLVMLGLGAPAAQAHDELASSTPADGATVASVPATISLRFNDAPVTLGARVEVLDSSGVDRADGSVSVTGTTASQRIAPTAPAGAYTVRWRVVSADSHPINGTFTFTVQTASTSAVPSAAWTQAPSSAAAPSAAATQAPPAAGSQEAASPEAASQETSSPSAAPIVIIVLGVLLLVGFGIWMFLSGRRRRGDGTQQ</sequence>
<dbReference type="InterPro" id="IPR032694">
    <property type="entry name" value="CopC/D"/>
</dbReference>
<dbReference type="GO" id="GO:0005886">
    <property type="term" value="C:plasma membrane"/>
    <property type="evidence" value="ECO:0007669"/>
    <property type="project" value="TreeGrafter"/>
</dbReference>
<feature type="region of interest" description="Disordered" evidence="5">
    <location>
        <begin position="142"/>
        <end position="171"/>
    </location>
</feature>
<evidence type="ECO:0000259" key="8">
    <source>
        <dbReference type="Pfam" id="PF04234"/>
    </source>
</evidence>
<proteinExistence type="predicted"/>
<evidence type="ECO:0000256" key="1">
    <source>
        <dbReference type="ARBA" id="ARBA00004196"/>
    </source>
</evidence>
<dbReference type="GO" id="GO:0006825">
    <property type="term" value="P:copper ion transport"/>
    <property type="evidence" value="ECO:0007669"/>
    <property type="project" value="InterPro"/>
</dbReference>
<dbReference type="Gene3D" id="2.60.40.1220">
    <property type="match status" value="1"/>
</dbReference>
<keyword evidence="6" id="KW-0812">Transmembrane</keyword>
<feature type="chain" id="PRO_5012638900" description="CopC domain-containing protein" evidence="7">
    <location>
        <begin position="30"/>
        <end position="211"/>
    </location>
</feature>
<protein>
    <recommendedName>
        <fullName evidence="8">CopC domain-containing protein</fullName>
    </recommendedName>
</protein>
<gene>
    <name evidence="9" type="ORF">BKD30_07440</name>
</gene>
<keyword evidence="6" id="KW-1133">Transmembrane helix</keyword>
<dbReference type="EMBL" id="MRDE01000046">
    <property type="protein sequence ID" value="OMH24857.1"/>
    <property type="molecule type" value="Genomic_DNA"/>
</dbReference>
<dbReference type="Proteomes" id="UP000187085">
    <property type="component" value="Unassembled WGS sequence"/>
</dbReference>
<dbReference type="SUPFAM" id="SSF81296">
    <property type="entry name" value="E set domains"/>
    <property type="match status" value="1"/>
</dbReference>
<reference evidence="9 10" key="1">
    <citation type="submission" date="2016-12" db="EMBL/GenBank/DDBJ databases">
        <title>Draft genome of Tersicoccus phoenicis 1P05MA.</title>
        <authorList>
            <person name="Nakajima Y."/>
            <person name="Yoshizawa S."/>
            <person name="Nakamura K."/>
            <person name="Ogura Y."/>
            <person name="Hayashi T."/>
            <person name="Kogure K."/>
        </authorList>
    </citation>
    <scope>NUCLEOTIDE SEQUENCE [LARGE SCALE GENOMIC DNA]</scope>
    <source>
        <strain evidence="9 10">1p05MA</strain>
    </source>
</reference>
<keyword evidence="10" id="KW-1185">Reference proteome</keyword>
<feature type="signal peptide" evidence="7">
    <location>
        <begin position="1"/>
        <end position="29"/>
    </location>
</feature>
<feature type="transmembrane region" description="Helical" evidence="6">
    <location>
        <begin position="177"/>
        <end position="199"/>
    </location>
</feature>
<evidence type="ECO:0000256" key="7">
    <source>
        <dbReference type="SAM" id="SignalP"/>
    </source>
</evidence>
<evidence type="ECO:0000256" key="3">
    <source>
        <dbReference type="ARBA" id="ARBA00022729"/>
    </source>
</evidence>
<evidence type="ECO:0000256" key="6">
    <source>
        <dbReference type="SAM" id="Phobius"/>
    </source>
</evidence>
<dbReference type="GO" id="GO:0042597">
    <property type="term" value="C:periplasmic space"/>
    <property type="evidence" value="ECO:0007669"/>
    <property type="project" value="InterPro"/>
</dbReference>
<keyword evidence="3 7" id="KW-0732">Signal</keyword>
<dbReference type="GO" id="GO:0030313">
    <property type="term" value="C:cell envelope"/>
    <property type="evidence" value="ECO:0007669"/>
    <property type="project" value="UniProtKB-SubCell"/>
</dbReference>
<dbReference type="PANTHER" id="PTHR34820">
    <property type="entry name" value="INNER MEMBRANE PROTEIN YEBZ"/>
    <property type="match status" value="1"/>
</dbReference>
<evidence type="ECO:0000256" key="4">
    <source>
        <dbReference type="ARBA" id="ARBA00023008"/>
    </source>
</evidence>
<evidence type="ECO:0000313" key="9">
    <source>
        <dbReference type="EMBL" id="OMH24857.1"/>
    </source>
</evidence>
<name>A0A1R1LBE1_9MICC</name>
<comment type="caution">
    <text evidence="9">The sequence shown here is derived from an EMBL/GenBank/DDBJ whole genome shotgun (WGS) entry which is preliminary data.</text>
</comment>
<dbReference type="PANTHER" id="PTHR34820:SF4">
    <property type="entry name" value="INNER MEMBRANE PROTEIN YEBZ"/>
    <property type="match status" value="1"/>
</dbReference>
<keyword evidence="6" id="KW-0472">Membrane</keyword>
<evidence type="ECO:0000256" key="5">
    <source>
        <dbReference type="SAM" id="MobiDB-lite"/>
    </source>
</evidence>
<keyword evidence="2" id="KW-0479">Metal-binding</keyword>
<dbReference type="STRING" id="554083.BKD30_07440"/>
<organism evidence="9 10">
    <name type="scientific">Tersicoccus phoenicis</name>
    <dbReference type="NCBI Taxonomy" id="554083"/>
    <lineage>
        <taxon>Bacteria</taxon>
        <taxon>Bacillati</taxon>
        <taxon>Actinomycetota</taxon>
        <taxon>Actinomycetes</taxon>
        <taxon>Micrococcales</taxon>
        <taxon>Micrococcaceae</taxon>
        <taxon>Tersicoccus</taxon>
    </lineage>
</organism>
<dbReference type="Pfam" id="PF04234">
    <property type="entry name" value="CopC"/>
    <property type="match status" value="1"/>
</dbReference>
<dbReference type="GO" id="GO:0005507">
    <property type="term" value="F:copper ion binding"/>
    <property type="evidence" value="ECO:0007669"/>
    <property type="project" value="InterPro"/>
</dbReference>
<feature type="domain" description="CopC" evidence="8">
    <location>
        <begin position="30"/>
        <end position="123"/>
    </location>
</feature>
<keyword evidence="4" id="KW-0186">Copper</keyword>
<comment type="subcellular location">
    <subcellularLocation>
        <location evidence="1">Cell envelope</location>
    </subcellularLocation>
</comment>